<protein>
    <submittedName>
        <fullName evidence="1">Uncharacterized protein</fullName>
    </submittedName>
</protein>
<organism evidence="1">
    <name type="scientific">Myoviridae sp. ctkOm7</name>
    <dbReference type="NCBI Taxonomy" id="2826690"/>
    <lineage>
        <taxon>Viruses</taxon>
        <taxon>Duplodnaviria</taxon>
        <taxon>Heunggongvirae</taxon>
        <taxon>Uroviricota</taxon>
        <taxon>Caudoviricetes</taxon>
    </lineage>
</organism>
<reference evidence="1" key="1">
    <citation type="journal article" date="2021" name="Proc. Natl. Acad. Sci. U.S.A.">
        <title>A Catalog of Tens of Thousands of Viruses from Human Metagenomes Reveals Hidden Associations with Chronic Diseases.</title>
        <authorList>
            <person name="Tisza M.J."/>
            <person name="Buck C.B."/>
        </authorList>
    </citation>
    <scope>NUCLEOTIDE SEQUENCE</scope>
    <source>
        <strain evidence="1">CtkOm7</strain>
    </source>
</reference>
<name>A0A8S5NNS9_9CAUD</name>
<sequence length="76" mass="8694">MYRAHGKLWIKRYLKVMDRNIMTAFMMGFDDAASGRERQETSYQDTTPGTMLHAVTQYAAAAYDKGYSMAKGDDEK</sequence>
<proteinExistence type="predicted"/>
<accession>A0A8S5NNS9</accession>
<dbReference type="EMBL" id="BK015199">
    <property type="protein sequence ID" value="DAD95715.1"/>
    <property type="molecule type" value="Genomic_DNA"/>
</dbReference>
<evidence type="ECO:0000313" key="1">
    <source>
        <dbReference type="EMBL" id="DAD95715.1"/>
    </source>
</evidence>